<dbReference type="AlphaFoldDB" id="A0A7W7N7A9"/>
<comment type="caution">
    <text evidence="3">The sequence shown here is derived from an EMBL/GenBank/DDBJ whole genome shotgun (WGS) entry which is preliminary data.</text>
</comment>
<dbReference type="RefSeq" id="WP_184159622.1">
    <property type="nucleotide sequence ID" value="NZ_JACHLD010000001.1"/>
</dbReference>
<dbReference type="Gene3D" id="2.60.40.3140">
    <property type="match status" value="1"/>
</dbReference>
<evidence type="ECO:0000259" key="2">
    <source>
        <dbReference type="Pfam" id="PF12969"/>
    </source>
</evidence>
<reference evidence="3 4" key="1">
    <citation type="submission" date="2020-08" db="EMBL/GenBank/DDBJ databases">
        <title>Functional genomics of gut bacteria from endangered species of beetles.</title>
        <authorList>
            <person name="Carlos-Shanley C."/>
        </authorList>
    </citation>
    <scope>NUCLEOTIDE SEQUENCE [LARGE SCALE GENOMIC DNA]</scope>
    <source>
        <strain evidence="3 4">S00142</strain>
    </source>
</reference>
<dbReference type="Proteomes" id="UP000561681">
    <property type="component" value="Unassembled WGS sequence"/>
</dbReference>
<dbReference type="InterPro" id="IPR024618">
    <property type="entry name" value="DUF3857"/>
</dbReference>
<gene>
    <name evidence="3" type="ORF">HNP37_001343</name>
</gene>
<evidence type="ECO:0000256" key="1">
    <source>
        <dbReference type="SAM" id="SignalP"/>
    </source>
</evidence>
<dbReference type="Gene3D" id="2.60.120.1130">
    <property type="match status" value="1"/>
</dbReference>
<keyword evidence="4" id="KW-1185">Reference proteome</keyword>
<dbReference type="Gene3D" id="3.10.620.30">
    <property type="match status" value="1"/>
</dbReference>
<sequence>MLRSLLFCIALFCSTINIQAQKYELGKVTVAELEEKIHPVDSSAPAAILFKKGKTVFTYNEKVGFSAVHTYEFKIKIYKKEGLKWADQKVHYYVGYQNLREDMLEFSNAVTYNLENGKVEKTKLESQGQFKKKINEYWNEKTITLPNVKVGSVIEYKYVLKSENIGEFPDFDFQFDIPVDYFEYKTEFPEFYIYKTILTGKNKIENDAKLGNGNQSFDNEYGQTRKLSYKQINAFYSGKNIPALLEEPYVDNLENYRGSIKHELERIRMPEQPVKDFTITWEGVATTIFKDENFGKELSKRDFLLEDVKKLLGNVESLEERTNIIFKFVQNKMNWNEINSCFSKKGVEKAYKEQTGNVAEINFILLNMLKLAGVDANPVLVSTIENGVPVYPTRTGFNYLIACAEIDGKQILLDASKKYTSPNILPLNVLNWKGRLIKSDGNSKEIDLVPSKASKEISNMVATINPNGKIDGKIRIQRTDYDAYRFRVQNGAKNQQDYIEKLEQQLGDLKISDYSVSNKITNLSDPILETFAFETNNFVESIGGKLFINPLLFYAKTKNPFVQEKRQMEIYFGYPNQEKILVNLEMPEGYDVESLPKPAKYVFQDNSIIVMMNIMKDGNKIQFSFSKDINSSTFAAEDYDSLKMLFQKMIVSLDQKIILKKI</sequence>
<accession>A0A7W7N7A9</accession>
<proteinExistence type="predicted"/>
<keyword evidence="1" id="KW-0732">Signal</keyword>
<evidence type="ECO:0000313" key="3">
    <source>
        <dbReference type="EMBL" id="MBB4801304.1"/>
    </source>
</evidence>
<protein>
    <recommendedName>
        <fullName evidence="2">DUF3857 domain-containing protein</fullName>
    </recommendedName>
</protein>
<feature type="domain" description="DUF3857" evidence="2">
    <location>
        <begin position="66"/>
        <end position="190"/>
    </location>
</feature>
<feature type="signal peptide" evidence="1">
    <location>
        <begin position="1"/>
        <end position="20"/>
    </location>
</feature>
<feature type="chain" id="PRO_5031037049" description="DUF3857 domain-containing protein" evidence="1">
    <location>
        <begin position="21"/>
        <end position="662"/>
    </location>
</feature>
<dbReference type="Pfam" id="PF12969">
    <property type="entry name" value="DUF3857"/>
    <property type="match status" value="1"/>
</dbReference>
<dbReference type="EMBL" id="JACHLD010000001">
    <property type="protein sequence ID" value="MBB4801304.1"/>
    <property type="molecule type" value="Genomic_DNA"/>
</dbReference>
<name>A0A7W7N7A9_9FLAO</name>
<organism evidence="3 4">
    <name type="scientific">Flavobacterium nitrogenifigens</name>
    <dbReference type="NCBI Taxonomy" id="1617283"/>
    <lineage>
        <taxon>Bacteria</taxon>
        <taxon>Pseudomonadati</taxon>
        <taxon>Bacteroidota</taxon>
        <taxon>Flavobacteriia</taxon>
        <taxon>Flavobacteriales</taxon>
        <taxon>Flavobacteriaceae</taxon>
        <taxon>Flavobacterium</taxon>
    </lineage>
</organism>
<evidence type="ECO:0000313" key="4">
    <source>
        <dbReference type="Proteomes" id="UP000561681"/>
    </source>
</evidence>